<evidence type="ECO:0000256" key="1">
    <source>
        <dbReference type="ARBA" id="ARBA00004651"/>
    </source>
</evidence>
<dbReference type="AlphaFoldDB" id="A0A493U2A0"/>
<feature type="transmembrane region" description="Helical" evidence="11">
    <location>
        <begin position="364"/>
        <end position="386"/>
    </location>
</feature>
<dbReference type="Pfam" id="PF03189">
    <property type="entry name" value="Otopetrin"/>
    <property type="match status" value="2"/>
</dbReference>
<evidence type="ECO:0000256" key="7">
    <source>
        <dbReference type="ARBA" id="ARBA00022989"/>
    </source>
</evidence>
<keyword evidence="6" id="KW-0375">Hydrogen ion transport</keyword>
<feature type="transmembrane region" description="Helical" evidence="11">
    <location>
        <begin position="406"/>
        <end position="428"/>
    </location>
</feature>
<feature type="transmembrane region" description="Helical" evidence="11">
    <location>
        <begin position="318"/>
        <end position="344"/>
    </location>
</feature>
<keyword evidence="4" id="KW-1003">Cell membrane</keyword>
<evidence type="ECO:0000313" key="12">
    <source>
        <dbReference type="Ensembl" id="ENSAPLP00000032257.1"/>
    </source>
</evidence>
<dbReference type="InterPro" id="IPR004878">
    <property type="entry name" value="Otopetrin"/>
</dbReference>
<keyword evidence="5 11" id="KW-0812">Transmembrane</keyword>
<gene>
    <name evidence="12" type="primary">OTOP2</name>
</gene>
<keyword evidence="8" id="KW-0406">Ion transport</keyword>
<name>A0A493U2A0_ANAPP</name>
<dbReference type="GO" id="GO:0015252">
    <property type="term" value="F:proton channel activity"/>
    <property type="evidence" value="ECO:0007669"/>
    <property type="project" value="Ensembl"/>
</dbReference>
<keyword evidence="3" id="KW-0813">Transport</keyword>
<dbReference type="Proteomes" id="UP000016666">
    <property type="component" value="Chromosome 19"/>
</dbReference>
<organism evidence="12 13">
    <name type="scientific">Anas platyrhynchos platyrhynchos</name>
    <name type="common">Northern mallard</name>
    <dbReference type="NCBI Taxonomy" id="8840"/>
    <lineage>
        <taxon>Eukaryota</taxon>
        <taxon>Metazoa</taxon>
        <taxon>Chordata</taxon>
        <taxon>Craniata</taxon>
        <taxon>Vertebrata</taxon>
        <taxon>Euteleostomi</taxon>
        <taxon>Archelosauria</taxon>
        <taxon>Archosauria</taxon>
        <taxon>Dinosauria</taxon>
        <taxon>Saurischia</taxon>
        <taxon>Theropoda</taxon>
        <taxon>Coelurosauria</taxon>
        <taxon>Aves</taxon>
        <taxon>Neognathae</taxon>
        <taxon>Galloanserae</taxon>
        <taxon>Anseriformes</taxon>
        <taxon>Anatidae</taxon>
        <taxon>Anatinae</taxon>
        <taxon>Anas</taxon>
    </lineage>
</organism>
<dbReference type="Ensembl" id="ENSAPLT00000031700.1">
    <property type="protein sequence ID" value="ENSAPLP00000032257.1"/>
    <property type="gene ID" value="ENSAPLG00000005251.2"/>
</dbReference>
<protein>
    <submittedName>
        <fullName evidence="12">Otopetrin 2</fullName>
    </submittedName>
</protein>
<evidence type="ECO:0000256" key="6">
    <source>
        <dbReference type="ARBA" id="ARBA00022781"/>
    </source>
</evidence>
<accession>A0A493U2A0</accession>
<dbReference type="PANTHER" id="PTHR21522:SF35">
    <property type="entry name" value="PROTON CHANNEL OTOP2"/>
    <property type="match status" value="1"/>
</dbReference>
<evidence type="ECO:0000313" key="13">
    <source>
        <dbReference type="Proteomes" id="UP000016666"/>
    </source>
</evidence>
<evidence type="ECO:0000256" key="8">
    <source>
        <dbReference type="ARBA" id="ARBA00023065"/>
    </source>
</evidence>
<reference evidence="12 13" key="1">
    <citation type="submission" date="2017-10" db="EMBL/GenBank/DDBJ databases">
        <title>A new Pekin duck reference genome.</title>
        <authorList>
            <person name="Hou Z.-C."/>
            <person name="Zhou Z.-K."/>
            <person name="Zhu F."/>
            <person name="Hou S.-S."/>
        </authorList>
    </citation>
    <scope>NUCLEOTIDE SEQUENCE [LARGE SCALE GENOMIC DNA]</scope>
</reference>
<keyword evidence="7 11" id="KW-1133">Transmembrane helix</keyword>
<evidence type="ECO:0000256" key="2">
    <source>
        <dbReference type="ARBA" id="ARBA00006513"/>
    </source>
</evidence>
<comment type="subcellular location">
    <subcellularLocation>
        <location evidence="1">Cell membrane</location>
        <topology evidence="1">Multi-pass membrane protein</topology>
    </subcellularLocation>
</comment>
<reference evidence="12" key="3">
    <citation type="submission" date="2025-09" db="UniProtKB">
        <authorList>
            <consortium name="Ensembl"/>
        </authorList>
    </citation>
    <scope>IDENTIFICATION</scope>
</reference>
<dbReference type="GO" id="GO:0005886">
    <property type="term" value="C:plasma membrane"/>
    <property type="evidence" value="ECO:0007669"/>
    <property type="project" value="UniProtKB-SubCell"/>
</dbReference>
<evidence type="ECO:0000256" key="9">
    <source>
        <dbReference type="ARBA" id="ARBA00023136"/>
    </source>
</evidence>
<dbReference type="GeneTree" id="ENSGT00940000156691"/>
<keyword evidence="13" id="KW-1185">Reference proteome</keyword>
<feature type="transmembrane region" description="Helical" evidence="11">
    <location>
        <begin position="276"/>
        <end position="297"/>
    </location>
</feature>
<feature type="transmembrane region" description="Helical" evidence="11">
    <location>
        <begin position="153"/>
        <end position="171"/>
    </location>
</feature>
<feature type="transmembrane region" description="Helical" evidence="11">
    <location>
        <begin position="548"/>
        <end position="573"/>
    </location>
</feature>
<feature type="transmembrane region" description="Helical" evidence="11">
    <location>
        <begin position="440"/>
        <end position="458"/>
    </location>
</feature>
<dbReference type="PANTHER" id="PTHR21522">
    <property type="entry name" value="PROTON CHANNEL OTOP"/>
    <property type="match status" value="1"/>
</dbReference>
<proteinExistence type="inferred from homology"/>
<evidence type="ECO:0000256" key="5">
    <source>
        <dbReference type="ARBA" id="ARBA00022692"/>
    </source>
</evidence>
<feature type="transmembrane region" description="Helical" evidence="11">
    <location>
        <begin position="509"/>
        <end position="528"/>
    </location>
</feature>
<evidence type="ECO:0000256" key="11">
    <source>
        <dbReference type="SAM" id="Phobius"/>
    </source>
</evidence>
<keyword evidence="10" id="KW-0407">Ion channel</keyword>
<sequence length="575" mass="64115">VSVASSVGGSQLVAARARRAEVAPGRALGTSLVPAVPGGWDGAGPGRRVPVGLASSQIAPYSHQPSAPASKEVWKKGGRMFSILLAVHLALLACTLVSSGAFEKIAVHDYDVFFLLTVMMLIVIVWIIFYLVSTARCPDAILCRDSHAGPIWLRGRSLILFAIFSLVMDVFKIGYYSSFYSCLSAIKIIYPIVSITWMGATWPRAIALIWGSSSFFCRCGLMLTLTTNLAVWMSAVTDESVHKAHSKLKKNVTDDLLRWLLKGNLPICEIFKNGYFWLYPFNIEYSLFASAMVYVMWKNVGRFIEHHSHHIHRLKFRLFRRTFFVGIVLGLIILVSGLGVLIVYEVQVNSITESTNKSQALTMYYIFNIVCLGLMSLVCIGGSVIYRFDKRDMDRHKNPTRTLDVALLMGAALGQYAISYYSIVAIVASTPRDAISALNLTYALLMIAQHTFQNIFIIEGLHRQPPKEDHNTLAPSTAPGAEASLPSDLVRSLTAPKKMNWRRKCLREISMFLLLSNIILWIMPAFGARPHFDNDTELNFYGDSMWPAIVDICLPFGIFYRMHAVASLLEVYIMS</sequence>
<evidence type="ECO:0000256" key="3">
    <source>
        <dbReference type="ARBA" id="ARBA00022448"/>
    </source>
</evidence>
<keyword evidence="9 11" id="KW-0472">Membrane</keyword>
<evidence type="ECO:0000256" key="4">
    <source>
        <dbReference type="ARBA" id="ARBA00022475"/>
    </source>
</evidence>
<comment type="similarity">
    <text evidence="2">Belongs to the otopetrin family.</text>
</comment>
<dbReference type="STRING" id="8840.ENSAPLP00000032257"/>
<reference evidence="12" key="2">
    <citation type="submission" date="2025-08" db="UniProtKB">
        <authorList>
            <consortium name="Ensembl"/>
        </authorList>
    </citation>
    <scope>IDENTIFICATION</scope>
</reference>
<evidence type="ECO:0000256" key="10">
    <source>
        <dbReference type="ARBA" id="ARBA00023303"/>
    </source>
</evidence>
<feature type="transmembrane region" description="Helical" evidence="11">
    <location>
        <begin position="80"/>
        <end position="100"/>
    </location>
</feature>
<feature type="transmembrane region" description="Helical" evidence="11">
    <location>
        <begin position="112"/>
        <end position="132"/>
    </location>
</feature>